<accession>C6LLT9</accession>
<dbReference type="Pfam" id="PF20434">
    <property type="entry name" value="BD-FAE"/>
    <property type="match status" value="1"/>
</dbReference>
<evidence type="ECO:0000313" key="4">
    <source>
        <dbReference type="Proteomes" id="UP000005561"/>
    </source>
</evidence>
<dbReference type="RefSeq" id="WP_006864390.1">
    <property type="nucleotide sequence ID" value="NZ_ACCL02000033.1"/>
</dbReference>
<dbReference type="eggNOG" id="COG0657">
    <property type="taxonomic scope" value="Bacteria"/>
</dbReference>
<dbReference type="OrthoDB" id="9794725at2"/>
<comment type="caution">
    <text evidence="3">The sequence shown here is derived from an EMBL/GenBank/DDBJ whole genome shotgun (WGS) entry which is preliminary data.</text>
</comment>
<keyword evidence="1" id="KW-0378">Hydrolase</keyword>
<dbReference type="STRING" id="168384.SAMN05660368_04091"/>
<organism evidence="3 4">
    <name type="scientific">Marvinbryantia formatexigens DSM 14469</name>
    <dbReference type="NCBI Taxonomy" id="478749"/>
    <lineage>
        <taxon>Bacteria</taxon>
        <taxon>Bacillati</taxon>
        <taxon>Bacillota</taxon>
        <taxon>Clostridia</taxon>
        <taxon>Lachnospirales</taxon>
        <taxon>Lachnospiraceae</taxon>
        <taxon>Marvinbryantia</taxon>
    </lineage>
</organism>
<dbReference type="AlphaFoldDB" id="C6LLT9"/>
<dbReference type="PANTHER" id="PTHR48081">
    <property type="entry name" value="AB HYDROLASE SUPERFAMILY PROTEIN C4A8.06C"/>
    <property type="match status" value="1"/>
</dbReference>
<dbReference type="Gene3D" id="3.40.50.1820">
    <property type="entry name" value="alpha/beta hydrolase"/>
    <property type="match status" value="1"/>
</dbReference>
<keyword evidence="4" id="KW-1185">Reference proteome</keyword>
<feature type="domain" description="BD-FAE-like" evidence="2">
    <location>
        <begin position="34"/>
        <end position="218"/>
    </location>
</feature>
<dbReference type="GO" id="GO:0016787">
    <property type="term" value="F:hydrolase activity"/>
    <property type="evidence" value="ECO:0007669"/>
    <property type="project" value="UniProtKB-KW"/>
</dbReference>
<protein>
    <recommendedName>
        <fullName evidence="2">BD-FAE-like domain-containing protein</fullName>
    </recommendedName>
</protein>
<dbReference type="InterPro" id="IPR050300">
    <property type="entry name" value="GDXG_lipolytic_enzyme"/>
</dbReference>
<evidence type="ECO:0000259" key="2">
    <source>
        <dbReference type="Pfam" id="PF20434"/>
    </source>
</evidence>
<reference evidence="3" key="1">
    <citation type="submission" date="2009-07" db="EMBL/GenBank/DDBJ databases">
        <authorList>
            <person name="Weinstock G."/>
            <person name="Sodergren E."/>
            <person name="Clifton S."/>
            <person name="Fulton L."/>
            <person name="Fulton B."/>
            <person name="Courtney L."/>
            <person name="Fronick C."/>
            <person name="Harrison M."/>
            <person name="Strong C."/>
            <person name="Farmer C."/>
            <person name="Delahaunty K."/>
            <person name="Markovic C."/>
            <person name="Hall O."/>
            <person name="Minx P."/>
            <person name="Tomlinson C."/>
            <person name="Mitreva M."/>
            <person name="Nelson J."/>
            <person name="Hou S."/>
            <person name="Wollam A."/>
            <person name="Pepin K.H."/>
            <person name="Johnson M."/>
            <person name="Bhonagiri V."/>
            <person name="Nash W.E."/>
            <person name="Warren W."/>
            <person name="Chinwalla A."/>
            <person name="Mardis E.R."/>
            <person name="Wilson R.K."/>
        </authorList>
    </citation>
    <scope>NUCLEOTIDE SEQUENCE [LARGE SCALE GENOMIC DNA]</scope>
    <source>
        <strain evidence="3">DSM 14469</strain>
    </source>
</reference>
<dbReference type="SUPFAM" id="SSF53474">
    <property type="entry name" value="alpha/beta-Hydrolases"/>
    <property type="match status" value="1"/>
</dbReference>
<gene>
    <name evidence="3" type="ORF">BRYFOR_09637</name>
</gene>
<dbReference type="InterPro" id="IPR029058">
    <property type="entry name" value="AB_hydrolase_fold"/>
</dbReference>
<sequence>MLHKKIAIQTEGSLPDASLTLYLWDYSEEIPIRKRPLILILPGGGYHFLSDRESEPIALRFMAMGFHTAILRYSVAPARFPVSLKETALAVSYLYEHADEYQIDSDSIFVMGFSAGGHLAASYGAYWNSAFLSQESGCRTETLRPAGLLLCYPVISSDPAIRHEGSIRELLGDDWQDEELLRKVSIDKQVHPQMPPAFLWNTMQDDTVPPENSLVLVQAYMKQGIPIEYHLYEKGGHGLSLASALTDNMQHQCIEESCQNWIYLAEKWLNRSECKFLT</sequence>
<dbReference type="InterPro" id="IPR049492">
    <property type="entry name" value="BD-FAE-like_dom"/>
</dbReference>
<proteinExistence type="predicted"/>
<name>C6LLT9_9FIRM</name>
<evidence type="ECO:0000313" key="3">
    <source>
        <dbReference type="EMBL" id="EET58408.1"/>
    </source>
</evidence>
<dbReference type="PANTHER" id="PTHR48081:SF6">
    <property type="entry name" value="PEPTIDASE S9 PROLYL OLIGOPEPTIDASE CATALYTIC DOMAIN-CONTAINING PROTEIN"/>
    <property type="match status" value="1"/>
</dbReference>
<dbReference type="Proteomes" id="UP000005561">
    <property type="component" value="Unassembled WGS sequence"/>
</dbReference>
<evidence type="ECO:0000256" key="1">
    <source>
        <dbReference type="ARBA" id="ARBA00022801"/>
    </source>
</evidence>
<dbReference type="EMBL" id="ACCL02000033">
    <property type="protein sequence ID" value="EET58408.1"/>
    <property type="molecule type" value="Genomic_DNA"/>
</dbReference>